<protein>
    <submittedName>
        <fullName evidence="2">Putative secreted protein</fullName>
    </submittedName>
</protein>
<proteinExistence type="predicted"/>
<feature type="chain" id="PRO_5012827205" evidence="1">
    <location>
        <begin position="23"/>
        <end position="94"/>
    </location>
</feature>
<reference evidence="2" key="1">
    <citation type="journal article" date="2018" name="PLoS Negl. Trop. Dis.">
        <title>An insight into the salivary gland and fat body transcriptome of Panstrongylus lignarius (Hemiptera: Heteroptera), the main vector of Chagas disease in Peru.</title>
        <authorList>
            <person name="Nevoa J.C."/>
            <person name="Mendes M.T."/>
            <person name="da Silva M.V."/>
            <person name="Soares S.C."/>
            <person name="Oliveira C.J.F."/>
            <person name="Ribeiro J.M.C."/>
        </authorList>
    </citation>
    <scope>NUCLEOTIDE SEQUENCE</scope>
</reference>
<name>A0A224XR91_9HEMI</name>
<organism evidence="2">
    <name type="scientific">Panstrongylus lignarius</name>
    <dbReference type="NCBI Taxonomy" id="156445"/>
    <lineage>
        <taxon>Eukaryota</taxon>
        <taxon>Metazoa</taxon>
        <taxon>Ecdysozoa</taxon>
        <taxon>Arthropoda</taxon>
        <taxon>Hexapoda</taxon>
        <taxon>Insecta</taxon>
        <taxon>Pterygota</taxon>
        <taxon>Neoptera</taxon>
        <taxon>Paraneoptera</taxon>
        <taxon>Hemiptera</taxon>
        <taxon>Heteroptera</taxon>
        <taxon>Panheteroptera</taxon>
        <taxon>Cimicomorpha</taxon>
        <taxon>Reduviidae</taxon>
        <taxon>Triatominae</taxon>
        <taxon>Panstrongylus</taxon>
    </lineage>
</organism>
<keyword evidence="1" id="KW-0732">Signal</keyword>
<dbReference type="EMBL" id="GFTR01001391">
    <property type="protein sequence ID" value="JAW15035.1"/>
    <property type="molecule type" value="Transcribed_RNA"/>
</dbReference>
<evidence type="ECO:0000256" key="1">
    <source>
        <dbReference type="SAM" id="SignalP"/>
    </source>
</evidence>
<accession>A0A224XR91</accession>
<evidence type="ECO:0000313" key="2">
    <source>
        <dbReference type="EMBL" id="JAW15035.1"/>
    </source>
</evidence>
<dbReference type="AlphaFoldDB" id="A0A224XR91"/>
<feature type="signal peptide" evidence="1">
    <location>
        <begin position="1"/>
        <end position="22"/>
    </location>
</feature>
<sequence length="94" mass="10968">MAFYTSFVSLIFLLIALNYSSSKLVSPTEEELVEYREMLDELNRSSSVIFKHIEGGIDREIVYLEELLNKNGEQVKVEITDEDKINEEEEFNNE</sequence>